<dbReference type="InterPro" id="IPR042099">
    <property type="entry name" value="ANL_N_sf"/>
</dbReference>
<comment type="caution">
    <text evidence="2">The sequence shown here is derived from an EMBL/GenBank/DDBJ whole genome shotgun (WGS) entry which is preliminary data.</text>
</comment>
<feature type="non-terminal residue" evidence="2">
    <location>
        <position position="178"/>
    </location>
</feature>
<dbReference type="EMBL" id="JBHTIS010003609">
    <property type="protein sequence ID" value="MFD1051452.1"/>
    <property type="molecule type" value="Genomic_DNA"/>
</dbReference>
<dbReference type="PANTHER" id="PTHR45527">
    <property type="entry name" value="NONRIBOSOMAL PEPTIDE SYNTHETASE"/>
    <property type="match status" value="1"/>
</dbReference>
<keyword evidence="3" id="KW-1185">Reference proteome</keyword>
<name>A0ABW3ML84_9PSEU</name>
<evidence type="ECO:0000259" key="1">
    <source>
        <dbReference type="Pfam" id="PF00501"/>
    </source>
</evidence>
<evidence type="ECO:0000313" key="3">
    <source>
        <dbReference type="Proteomes" id="UP001597045"/>
    </source>
</evidence>
<reference evidence="3" key="1">
    <citation type="journal article" date="2019" name="Int. J. Syst. Evol. Microbiol.">
        <title>The Global Catalogue of Microorganisms (GCM) 10K type strain sequencing project: providing services to taxonomists for standard genome sequencing and annotation.</title>
        <authorList>
            <consortium name="The Broad Institute Genomics Platform"/>
            <consortium name="The Broad Institute Genome Sequencing Center for Infectious Disease"/>
            <person name="Wu L."/>
            <person name="Ma J."/>
        </authorList>
    </citation>
    <scope>NUCLEOTIDE SEQUENCE [LARGE SCALE GENOMIC DNA]</scope>
    <source>
        <strain evidence="3">JCM 31486</strain>
    </source>
</reference>
<accession>A0ABW3ML84</accession>
<organism evidence="2 3">
    <name type="scientific">Kibdelosporangium lantanae</name>
    <dbReference type="NCBI Taxonomy" id="1497396"/>
    <lineage>
        <taxon>Bacteria</taxon>
        <taxon>Bacillati</taxon>
        <taxon>Actinomycetota</taxon>
        <taxon>Actinomycetes</taxon>
        <taxon>Pseudonocardiales</taxon>
        <taxon>Pseudonocardiaceae</taxon>
        <taxon>Kibdelosporangium</taxon>
    </lineage>
</organism>
<protein>
    <submittedName>
        <fullName evidence="2">AMP-binding protein</fullName>
    </submittedName>
</protein>
<feature type="domain" description="AMP-dependent synthetase/ligase" evidence="1">
    <location>
        <begin position="1"/>
        <end position="178"/>
    </location>
</feature>
<dbReference type="InterPro" id="IPR000873">
    <property type="entry name" value="AMP-dep_synth/lig_dom"/>
</dbReference>
<dbReference type="Pfam" id="PF00501">
    <property type="entry name" value="AMP-binding"/>
    <property type="match status" value="1"/>
</dbReference>
<dbReference type="Proteomes" id="UP001597045">
    <property type="component" value="Unassembled WGS sequence"/>
</dbReference>
<evidence type="ECO:0000313" key="2">
    <source>
        <dbReference type="EMBL" id="MFD1051452.1"/>
    </source>
</evidence>
<dbReference type="Gene3D" id="3.40.50.12780">
    <property type="entry name" value="N-terminal domain of ligase-like"/>
    <property type="match status" value="1"/>
</dbReference>
<proteinExistence type="predicted"/>
<dbReference type="PANTHER" id="PTHR45527:SF1">
    <property type="entry name" value="FATTY ACID SYNTHASE"/>
    <property type="match status" value="1"/>
</dbReference>
<sequence length="178" mass="18741">MAYTIYTSGSTGRPKGVLVQHSTVVRLLDWALDHFDPADLRSVLAATSLSFDVSVFEIFAPLAAGGCVELVPDLLAHQAATSPPVMVSGVPSVLDLLARQDNGPLPGRLVVVAGERLSRSTVDALGVEVHNLYGPTEATVYSTGARVDDTDGEPLIGRPLPYVRAYVLDAALRPVPPG</sequence>
<gene>
    <name evidence="2" type="ORF">ACFQ1S_40865</name>
</gene>
<dbReference type="SUPFAM" id="SSF56801">
    <property type="entry name" value="Acetyl-CoA synthetase-like"/>
    <property type="match status" value="1"/>
</dbReference>